<feature type="compositionally biased region" description="Low complexity" evidence="1">
    <location>
        <begin position="25"/>
        <end position="37"/>
    </location>
</feature>
<dbReference type="AlphaFoldDB" id="A0A1M2VFQ1"/>
<feature type="compositionally biased region" description="Basic and acidic residues" evidence="1">
    <location>
        <begin position="154"/>
        <end position="171"/>
    </location>
</feature>
<comment type="caution">
    <text evidence="2">The sequence shown here is derived from an EMBL/GenBank/DDBJ whole genome shotgun (WGS) entry which is preliminary data.</text>
</comment>
<reference evidence="2 3" key="1">
    <citation type="submission" date="2016-10" db="EMBL/GenBank/DDBJ databases">
        <title>Genome sequence of the basidiomycete white-rot fungus Trametes pubescens.</title>
        <authorList>
            <person name="Makela M.R."/>
            <person name="Granchi Z."/>
            <person name="Peng M."/>
            <person name="De Vries R.P."/>
            <person name="Grigoriev I."/>
            <person name="Riley R."/>
            <person name="Hilden K."/>
        </authorList>
    </citation>
    <scope>NUCLEOTIDE SEQUENCE [LARGE SCALE GENOMIC DNA]</scope>
    <source>
        <strain evidence="2 3">FBCC735</strain>
    </source>
</reference>
<sequence>MHLGSLDAAASSPVDKPSNSEAARPLRGQRGLLRLSPRRGVSERHHIEITRLRPKAASDFQDHPFRLFPIGQRWKAQWLHHGFAGVMSARRHTLLRAPKPGRAGETLNYRPASRTCRCSSTNGATYGVRRSLSPGQRRAELRGEVHCGQKGRRARTEARAHARWENSEDVE</sequence>
<proteinExistence type="predicted"/>
<evidence type="ECO:0000256" key="1">
    <source>
        <dbReference type="SAM" id="MobiDB-lite"/>
    </source>
</evidence>
<dbReference type="Proteomes" id="UP000184267">
    <property type="component" value="Unassembled WGS sequence"/>
</dbReference>
<evidence type="ECO:0000313" key="2">
    <source>
        <dbReference type="EMBL" id="OJT06424.1"/>
    </source>
</evidence>
<protein>
    <submittedName>
        <fullName evidence="2">Uncharacterized protein</fullName>
    </submittedName>
</protein>
<feature type="region of interest" description="Disordered" evidence="1">
    <location>
        <begin position="1"/>
        <end position="37"/>
    </location>
</feature>
<organism evidence="2 3">
    <name type="scientific">Trametes pubescens</name>
    <name type="common">White-rot fungus</name>
    <dbReference type="NCBI Taxonomy" id="154538"/>
    <lineage>
        <taxon>Eukaryota</taxon>
        <taxon>Fungi</taxon>
        <taxon>Dikarya</taxon>
        <taxon>Basidiomycota</taxon>
        <taxon>Agaricomycotina</taxon>
        <taxon>Agaricomycetes</taxon>
        <taxon>Polyporales</taxon>
        <taxon>Polyporaceae</taxon>
        <taxon>Trametes</taxon>
    </lineage>
</organism>
<gene>
    <name evidence="2" type="ORF">TRAPUB_2699</name>
</gene>
<name>A0A1M2VFQ1_TRAPU</name>
<accession>A0A1M2VFQ1</accession>
<feature type="region of interest" description="Disordered" evidence="1">
    <location>
        <begin position="146"/>
        <end position="171"/>
    </location>
</feature>
<evidence type="ECO:0000313" key="3">
    <source>
        <dbReference type="Proteomes" id="UP000184267"/>
    </source>
</evidence>
<keyword evidence="3" id="KW-1185">Reference proteome</keyword>
<dbReference type="EMBL" id="MNAD01001309">
    <property type="protein sequence ID" value="OJT06424.1"/>
    <property type="molecule type" value="Genomic_DNA"/>
</dbReference>